<feature type="compositionally biased region" description="Basic and acidic residues" evidence="7">
    <location>
        <begin position="627"/>
        <end position="643"/>
    </location>
</feature>
<dbReference type="Pfam" id="PF02493">
    <property type="entry name" value="MORN"/>
    <property type="match status" value="7"/>
</dbReference>
<organism evidence="9 10">
    <name type="scientific">Zostera marina</name>
    <name type="common">Eelgrass</name>
    <dbReference type="NCBI Taxonomy" id="29655"/>
    <lineage>
        <taxon>Eukaryota</taxon>
        <taxon>Viridiplantae</taxon>
        <taxon>Streptophyta</taxon>
        <taxon>Embryophyta</taxon>
        <taxon>Tracheophyta</taxon>
        <taxon>Spermatophyta</taxon>
        <taxon>Magnoliopsida</taxon>
        <taxon>Liliopsida</taxon>
        <taxon>Zosteraceae</taxon>
        <taxon>Zostera</taxon>
    </lineage>
</organism>
<evidence type="ECO:0000313" key="9">
    <source>
        <dbReference type="EMBL" id="KMZ56592.1"/>
    </source>
</evidence>
<proteinExistence type="predicted"/>
<feature type="region of interest" description="Disordered" evidence="7">
    <location>
        <begin position="626"/>
        <end position="647"/>
    </location>
</feature>
<dbReference type="SUPFAM" id="SSF82185">
    <property type="entry name" value="Histone H3 K4-specific methyltransferase SET7/9 N-terminal domain"/>
    <property type="match status" value="1"/>
</dbReference>
<dbReference type="InterPro" id="IPR023610">
    <property type="entry name" value="PInositol-4/5-P-5/4-kinase"/>
</dbReference>
<dbReference type="FunFam" id="3.30.800.10:FF:000003">
    <property type="entry name" value="Phosphatidylinositol 4-phosphate 5-kinase"/>
    <property type="match status" value="1"/>
</dbReference>
<keyword evidence="3 6" id="KW-0547">Nucleotide-binding</keyword>
<dbReference type="SMART" id="SM00330">
    <property type="entry name" value="PIPKc"/>
    <property type="match status" value="1"/>
</dbReference>
<dbReference type="EC" id="2.7.1.68" evidence="6"/>
<dbReference type="SUPFAM" id="SSF56104">
    <property type="entry name" value="SAICAR synthase-like"/>
    <property type="match status" value="1"/>
</dbReference>
<keyword evidence="5 6" id="KW-0067">ATP-binding</keyword>
<dbReference type="InterPro" id="IPR027483">
    <property type="entry name" value="PInositol-4-P-4/5-kinase_C_sf"/>
</dbReference>
<dbReference type="GO" id="GO:0046854">
    <property type="term" value="P:phosphatidylinositol phosphate biosynthetic process"/>
    <property type="evidence" value="ECO:0000318"/>
    <property type="project" value="GO_Central"/>
</dbReference>
<keyword evidence="1 6" id="KW-0808">Transferase</keyword>
<dbReference type="GO" id="GO:0005524">
    <property type="term" value="F:ATP binding"/>
    <property type="evidence" value="ECO:0007669"/>
    <property type="project" value="UniProtKB-UniRule"/>
</dbReference>
<evidence type="ECO:0000256" key="7">
    <source>
        <dbReference type="SAM" id="MobiDB-lite"/>
    </source>
</evidence>
<evidence type="ECO:0000313" key="10">
    <source>
        <dbReference type="Proteomes" id="UP000036987"/>
    </source>
</evidence>
<dbReference type="PANTHER" id="PTHR23086:SF113">
    <property type="entry name" value="PHOSPHATIDYLINOSITOL 4-PHOSPHATE 5-KINASE 6"/>
    <property type="match status" value="1"/>
</dbReference>
<evidence type="ECO:0000256" key="1">
    <source>
        <dbReference type="ARBA" id="ARBA00022679"/>
    </source>
</evidence>
<keyword evidence="10" id="KW-1185">Reference proteome</keyword>
<dbReference type="InterPro" id="IPR003409">
    <property type="entry name" value="MORN"/>
</dbReference>
<dbReference type="OrthoDB" id="70770at2759"/>
<dbReference type="Gene3D" id="2.20.110.10">
    <property type="entry name" value="Histone H3 K4-specific methyltransferase SET7/9 N-terminal domain"/>
    <property type="match status" value="3"/>
</dbReference>
<protein>
    <recommendedName>
        <fullName evidence="6">Phosphatidylinositol 4-phosphate 5-kinase</fullName>
        <ecNumber evidence="6">2.7.1.68</ecNumber>
    </recommendedName>
</protein>
<comment type="catalytic activity">
    <reaction evidence="6">
        <text>a 1,2-diacyl-sn-glycero-3-phospho-(1D-myo-inositol 4-phosphate) + ATP = a 1,2-diacyl-sn-glycero-3-phospho-(1D-myo-inositol-4,5-bisphosphate) + ADP + H(+)</text>
        <dbReference type="Rhea" id="RHEA:14425"/>
        <dbReference type="ChEBI" id="CHEBI:15378"/>
        <dbReference type="ChEBI" id="CHEBI:30616"/>
        <dbReference type="ChEBI" id="CHEBI:58178"/>
        <dbReference type="ChEBI" id="CHEBI:58456"/>
        <dbReference type="ChEBI" id="CHEBI:456216"/>
        <dbReference type="EC" id="2.7.1.68"/>
    </reaction>
</comment>
<keyword evidence="4 6" id="KW-0418">Kinase</keyword>
<dbReference type="GO" id="GO:0005886">
    <property type="term" value="C:plasma membrane"/>
    <property type="evidence" value="ECO:0000318"/>
    <property type="project" value="GO_Central"/>
</dbReference>
<keyword evidence="2" id="KW-0677">Repeat</keyword>
<feature type="domain" description="PIPK" evidence="8">
    <location>
        <begin position="362"/>
        <end position="752"/>
    </location>
</feature>
<dbReference type="OMA" id="FYIGEWC"/>
<dbReference type="PROSITE" id="PS51455">
    <property type="entry name" value="PIPK"/>
    <property type="match status" value="1"/>
</dbReference>
<dbReference type="CDD" id="cd17302">
    <property type="entry name" value="PIPKc_AtPIP5K_like"/>
    <property type="match status" value="1"/>
</dbReference>
<dbReference type="GO" id="GO:0016308">
    <property type="term" value="F:1-phosphatidylinositol-4-phosphate 5-kinase activity"/>
    <property type="evidence" value="ECO:0000318"/>
    <property type="project" value="GO_Central"/>
</dbReference>
<dbReference type="InterPro" id="IPR017163">
    <property type="entry name" value="PIno-4-P-5_kinase_pln"/>
</dbReference>
<evidence type="ECO:0000256" key="6">
    <source>
        <dbReference type="PIRNR" id="PIRNR037274"/>
    </source>
</evidence>
<dbReference type="InterPro" id="IPR027484">
    <property type="entry name" value="PInositol-4-P-5-kinase_N"/>
</dbReference>
<dbReference type="PIRSF" id="PIRSF037274">
    <property type="entry name" value="PIP5K_plant_prd"/>
    <property type="match status" value="1"/>
</dbReference>
<comment type="caution">
    <text evidence="9">The sequence shown here is derived from an EMBL/GenBank/DDBJ whole genome shotgun (WGS) entry which is preliminary data.</text>
</comment>
<gene>
    <name evidence="9" type="ORF">ZOSMA_93G00560</name>
</gene>
<dbReference type="STRING" id="29655.A0A0K9NKI6"/>
<evidence type="ECO:0000256" key="5">
    <source>
        <dbReference type="ARBA" id="ARBA00022840"/>
    </source>
</evidence>
<dbReference type="InterPro" id="IPR002498">
    <property type="entry name" value="PInositol-4-P-4/5-kinase_core"/>
</dbReference>
<evidence type="ECO:0000259" key="8">
    <source>
        <dbReference type="PROSITE" id="PS51455"/>
    </source>
</evidence>
<name>A0A0K9NKI6_ZOSMR</name>
<dbReference type="Gene3D" id="3.30.810.10">
    <property type="entry name" value="2-Layer Sandwich"/>
    <property type="match status" value="1"/>
</dbReference>
<dbReference type="AlphaFoldDB" id="A0A0K9NKI6"/>
<accession>A0A0K9NKI6</accession>
<dbReference type="Pfam" id="PF01504">
    <property type="entry name" value="PIP5K"/>
    <property type="match status" value="1"/>
</dbReference>
<dbReference type="Proteomes" id="UP000036987">
    <property type="component" value="Unassembled WGS sequence"/>
</dbReference>
<dbReference type="PANTHER" id="PTHR23086">
    <property type="entry name" value="PHOSPHATIDYLINOSITOL-4-PHOSPHATE 5-KINASE"/>
    <property type="match status" value="1"/>
</dbReference>
<dbReference type="SMART" id="SM00698">
    <property type="entry name" value="MORN"/>
    <property type="match status" value="7"/>
</dbReference>
<sequence>MSWESTIRKIQLQRRGCRVFKSMSITSFEEEMSTMLPPLSTSNIPHVERVLSNRDFYVGLWCNDRPHGIGRYHWTDGCSYEGEWYHGKTMGKGKFLWPSGASYEGEFKSGFLDGFGTFIGVSGDTYHGYYSMNLKHGQGKRTYVNGDSYEGGWKCGVQDRQGKYVWKSGHEYNGCWKDGVINGKGVMVWANGNSYDGEWDAGVPCGKGQYNWEDGSLYVGVWNKDGTITNGVYIPSATSTFNGSSTRDPQNELTADLESCKICSSTETSLLLPSQKSLHWPPRALDAVPSSKQRKNSVDAGKMGMGKKKSGNFNGLFSSENDVGGGERDSTASITDIHDHGKHHSILKWIPREMKKQGEKIAKGHKNYELMLNLQLGIRHSVARPAPATSLDLKSSTFNPKEKVWTKFPPGGSKQTPPHQSCEFKWKDYCPVVFRTLRKLFKVDAADYMISICGNDALRELSSPGKSGSFFYLTNDDRYMIKTLKKAEVKVLLRMLPAYYSHVRSNESTLVTKFCGLHCVKLTGTAQKKVRFVIMGNLFCTEHTIHRRFDLKGSSHGRTTDKTESEIDEHTTLKDLDLNFIFRLQKSWFQEFQRQVDKDCDFLEQEKIMDYSLLVGVHFKDTSLSTKDPKTQVDQGRNHETCKQSDGAYSQDHVNCDSKGRDKSTRLGMNQSARVEHVTRKSDFDGQMIGAPTGEFYDVILFFGIIDILQDYDITKKLEHVYKSIQFDPTSISAVDPRQYSRRFRDFIYKAFTEEANN</sequence>
<evidence type="ECO:0000256" key="3">
    <source>
        <dbReference type="ARBA" id="ARBA00022741"/>
    </source>
</evidence>
<reference evidence="10" key="1">
    <citation type="journal article" date="2016" name="Nature">
        <title>The genome of the seagrass Zostera marina reveals angiosperm adaptation to the sea.</title>
        <authorList>
            <person name="Olsen J.L."/>
            <person name="Rouze P."/>
            <person name="Verhelst B."/>
            <person name="Lin Y.-C."/>
            <person name="Bayer T."/>
            <person name="Collen J."/>
            <person name="Dattolo E."/>
            <person name="De Paoli E."/>
            <person name="Dittami S."/>
            <person name="Maumus F."/>
            <person name="Michel G."/>
            <person name="Kersting A."/>
            <person name="Lauritano C."/>
            <person name="Lohaus R."/>
            <person name="Toepel M."/>
            <person name="Tonon T."/>
            <person name="Vanneste K."/>
            <person name="Amirebrahimi M."/>
            <person name="Brakel J."/>
            <person name="Bostroem C."/>
            <person name="Chovatia M."/>
            <person name="Grimwood J."/>
            <person name="Jenkins J.W."/>
            <person name="Jueterbock A."/>
            <person name="Mraz A."/>
            <person name="Stam W.T."/>
            <person name="Tice H."/>
            <person name="Bornberg-Bauer E."/>
            <person name="Green P.J."/>
            <person name="Pearson G.A."/>
            <person name="Procaccini G."/>
            <person name="Duarte C.M."/>
            <person name="Schmutz J."/>
            <person name="Reusch T.B.H."/>
            <person name="Van de Peer Y."/>
        </authorList>
    </citation>
    <scope>NUCLEOTIDE SEQUENCE [LARGE SCALE GENOMIC DNA]</scope>
    <source>
        <strain evidence="10">cv. Finnish</strain>
    </source>
</reference>
<evidence type="ECO:0000256" key="4">
    <source>
        <dbReference type="ARBA" id="ARBA00022777"/>
    </source>
</evidence>
<feature type="region of interest" description="Disordered" evidence="7">
    <location>
        <begin position="287"/>
        <end position="315"/>
    </location>
</feature>
<dbReference type="EMBL" id="LFYR01002156">
    <property type="protein sequence ID" value="KMZ56592.1"/>
    <property type="molecule type" value="Genomic_DNA"/>
</dbReference>
<dbReference type="Gene3D" id="3.30.800.10">
    <property type="entry name" value="Phosphatidylinositol Phosphate Kinase II Beta"/>
    <property type="match status" value="1"/>
</dbReference>
<evidence type="ECO:0000256" key="2">
    <source>
        <dbReference type="ARBA" id="ARBA00022737"/>
    </source>
</evidence>